<feature type="domain" description="Fibronectin type-III" evidence="12">
    <location>
        <begin position="642"/>
        <end position="750"/>
    </location>
</feature>
<dbReference type="InterPro" id="IPR003961">
    <property type="entry name" value="FN3_dom"/>
</dbReference>
<evidence type="ECO:0000256" key="3">
    <source>
        <dbReference type="ARBA" id="ARBA00022889"/>
    </source>
</evidence>
<gene>
    <name evidence="13" type="ORF">GSOID_T00029029001</name>
</gene>
<dbReference type="InterPro" id="IPR040849">
    <property type="entry name" value="MyBP-C_THB"/>
</dbReference>
<dbReference type="SMART" id="SM00409">
    <property type="entry name" value="IG"/>
    <property type="match status" value="5"/>
</dbReference>
<dbReference type="SMART" id="SM00060">
    <property type="entry name" value="FN3"/>
    <property type="match status" value="3"/>
</dbReference>
<evidence type="ECO:0000256" key="8">
    <source>
        <dbReference type="ARBA" id="ARBA00071968"/>
    </source>
</evidence>
<comment type="function">
    <text evidence="7">Binds to myosin; probably involved in interaction with thick myofilaments in the A-band.</text>
</comment>
<dbReference type="InterPro" id="IPR050964">
    <property type="entry name" value="Striated_Muscle_Regulatory"/>
</dbReference>
<dbReference type="SUPFAM" id="SSF48726">
    <property type="entry name" value="Immunoglobulin"/>
    <property type="match status" value="4"/>
</dbReference>
<dbReference type="Proteomes" id="UP000011014">
    <property type="component" value="Unassembled WGS sequence"/>
</dbReference>
<dbReference type="FunFam" id="2.60.40.10:FF:000062">
    <property type="entry name" value="Myosin-binding protein C, slow type"/>
    <property type="match status" value="1"/>
</dbReference>
<evidence type="ECO:0000259" key="12">
    <source>
        <dbReference type="PROSITE" id="PS50853"/>
    </source>
</evidence>
<feature type="domain" description="Fibronectin type-III" evidence="12">
    <location>
        <begin position="855"/>
        <end position="953"/>
    </location>
</feature>
<dbReference type="PROSITE" id="PS50853">
    <property type="entry name" value="FN3"/>
    <property type="match status" value="3"/>
</dbReference>
<evidence type="ECO:0000256" key="9">
    <source>
        <dbReference type="ARBA" id="ARBA00078133"/>
    </source>
</evidence>
<feature type="region of interest" description="Disordered" evidence="10">
    <location>
        <begin position="1"/>
        <end position="30"/>
    </location>
</feature>
<proteinExistence type="inferred from homology"/>
<keyword evidence="2" id="KW-0677">Repeat</keyword>
<dbReference type="InterPro" id="IPR036116">
    <property type="entry name" value="FN3_sf"/>
</dbReference>
<dbReference type="InterPro" id="IPR003599">
    <property type="entry name" value="Ig_sub"/>
</dbReference>
<keyword evidence="1" id="KW-0787">Thick filament</keyword>
<dbReference type="FunFam" id="2.60.40.10:FF:000031">
    <property type="entry name" value="Myosin-binding protein C, slow type"/>
    <property type="match status" value="1"/>
</dbReference>
<dbReference type="PANTHER" id="PTHR13817">
    <property type="entry name" value="TITIN"/>
    <property type="match status" value="1"/>
</dbReference>
<evidence type="ECO:0000313" key="13">
    <source>
        <dbReference type="EMBL" id="CBY31815.1"/>
    </source>
</evidence>
<dbReference type="InterPro" id="IPR036179">
    <property type="entry name" value="Ig-like_dom_sf"/>
</dbReference>
<evidence type="ECO:0000256" key="10">
    <source>
        <dbReference type="SAM" id="MobiDB-lite"/>
    </source>
</evidence>
<feature type="domain" description="Ig-like" evidence="11">
    <location>
        <begin position="970"/>
        <end position="1058"/>
    </location>
</feature>
<keyword evidence="3" id="KW-0130">Cell adhesion</keyword>
<dbReference type="Pfam" id="PF00041">
    <property type="entry name" value="fn3"/>
    <property type="match status" value="3"/>
</dbReference>
<dbReference type="EMBL" id="FN654318">
    <property type="protein sequence ID" value="CBY31815.1"/>
    <property type="molecule type" value="Genomic_DNA"/>
</dbReference>
<protein>
    <recommendedName>
        <fullName evidence="8">Myosin-binding protein H</fullName>
    </recommendedName>
    <alternativeName>
        <fullName evidence="9">H-protein</fullName>
    </alternativeName>
</protein>
<evidence type="ECO:0000256" key="5">
    <source>
        <dbReference type="ARBA" id="ARBA00023319"/>
    </source>
</evidence>
<sequence length="1369" mass="147443">MAEAAPAEEPQQIDPEFPKPDPLTASAADVSAPEAGSAVAYVNVAGGIPDTSTSVVADGFHVTGAAPTFTLTKKNVGFGDATKYSFTATCGEESVTGNFSVKVGPAAGYEYEGKYPKGVADEDAEFRAALRKVQKFSVGKKVADAKEDIWALLKSANPREYDRIAFYWGIKDLRKLLKKLANAKKNNKKSTSFPTKLDDTHCSKIGDKIVLAVATANEAMNVKWSFNGKDIGKLARSMAKGCNKQLVIDAAGAEHNGQWTATVGDDKTCCEVFVRKPAVTLTSGFSDIQASAGEEVTFTATMSSDDGRVKLLKDGIEFGTTDKISVTQEGTKVTCVVHKVNSDDSGFYQIKVNGGSSFAELIVSGAIPAPKPLYQMSVSGDVTVACDLADEKSAGKWFKGGKAVVESDRVVVEADGVSRKLNISAVAAIDAGTYEFRTEGAAKPATSFSVTANDLSTSLGLPQVALSVGDLGITTRGTASFTVAAAEKCALTSEGKEVSFDGGRMKFVQSDASTAMVIENAWATDSGKYDFGDKSIAVAVFDVPTQPGKPVISDLTDETCRVDWTPPKSNGGSAITTYTVQRKRKGESTWVSVGEAKLHNYLARRLVDGQSYQVRVIANSAIGAGEPSDVSEPFTPLAPSGPVTSLRAGKQTDTAVELKWNIPEEIGAAGIDGYVVQLQILPGGLRDADPAAATEEGWKEAVAGHVDPAESAVNLVRLTTGKNYMFRMSAKNQAGASSWATLGPVCCASSVEDPKILLPRNLKKALKINVNDKIHVNVPFQGAPKPKVTWTKLVEVWPEPIPAAEEGVRTTGDSSVIFVRNATRAETGTYKINVEVQDLSASATIDVAVVDVPSKPRKLQIVETIGTSVQLKWEAPTDNGNLDILGYSVDKRDKRSGPDSEWYVVYDKVRHCNANIDELILGNDYQFRVRAINEVGAGEGTATKEFATIVKETTTYVKPAYPEMNFDINPEFTTALNSRKIMLGYSGTITCALKASPRPKIRWFKNKMEIIDNPKYKMSWGQGIIQLEIRRARLSDAGTYTVQAENELGTVTQSCEVSVREAANFENSTEIIYSTWQPTTTTSTELMTTSSIATTTTSIISTIGTETTSTTFPLFDTDTTTVENDQGAAGIHQYAPGDQITMMPYGNDNVESYGPVAGAYGDPHFMVRSEHGEPICFDYNPLLASRTMMLLTDPRAFLTVLAKTEERGDTGRLFMTEISIMTPLAQIIKINSEGVFVNDKIVSEVGSRNGILVYSDLTFKTTWAKDGNHEHTNIEIENGPVFLVKGNLKRESLSFAITDATGISRKAKGIIGRFIADDSYVVHKSNDDPLLGIVQAGKNFAAAESKHYHQEENCWVIDETDALRMLKDV</sequence>
<dbReference type="InterPro" id="IPR013783">
    <property type="entry name" value="Ig-like_fold"/>
</dbReference>
<evidence type="ECO:0000256" key="7">
    <source>
        <dbReference type="ARBA" id="ARBA00060255"/>
    </source>
</evidence>
<organism evidence="13">
    <name type="scientific">Oikopleura dioica</name>
    <name type="common">Tunicate</name>
    <dbReference type="NCBI Taxonomy" id="34765"/>
    <lineage>
        <taxon>Eukaryota</taxon>
        <taxon>Metazoa</taxon>
        <taxon>Chordata</taxon>
        <taxon>Tunicata</taxon>
        <taxon>Appendicularia</taxon>
        <taxon>Copelata</taxon>
        <taxon>Oikopleuridae</taxon>
        <taxon>Oikopleura</taxon>
    </lineage>
</organism>
<evidence type="ECO:0000256" key="6">
    <source>
        <dbReference type="ARBA" id="ARBA00038352"/>
    </source>
</evidence>
<comment type="similarity">
    <text evidence="6">Belongs to the immunoglobulin superfamily. MyBP family.</text>
</comment>
<feature type="domain" description="Fibronectin type-III" evidence="12">
    <location>
        <begin position="546"/>
        <end position="640"/>
    </location>
</feature>
<dbReference type="PROSITE" id="PS50835">
    <property type="entry name" value="IG_LIKE"/>
    <property type="match status" value="2"/>
</dbReference>
<reference evidence="13" key="1">
    <citation type="journal article" date="2010" name="Science">
        <title>Plasticity of animal genome architecture unmasked by rapid evolution of a pelagic tunicate.</title>
        <authorList>
            <person name="Denoeud F."/>
            <person name="Henriet S."/>
            <person name="Mungpakdee S."/>
            <person name="Aury J.M."/>
            <person name="Da Silva C."/>
            <person name="Brinkmann H."/>
            <person name="Mikhaleva J."/>
            <person name="Olsen L.C."/>
            <person name="Jubin C."/>
            <person name="Canestro C."/>
            <person name="Bouquet J.M."/>
            <person name="Danks G."/>
            <person name="Poulain J."/>
            <person name="Campsteijn C."/>
            <person name="Adamski M."/>
            <person name="Cross I."/>
            <person name="Yadetie F."/>
            <person name="Muffato M."/>
            <person name="Louis A."/>
            <person name="Butcher S."/>
            <person name="Tsagkogeorga G."/>
            <person name="Konrad A."/>
            <person name="Singh S."/>
            <person name="Jensen M.F."/>
            <person name="Cong E.H."/>
            <person name="Eikeseth-Otteraa H."/>
            <person name="Noel B."/>
            <person name="Anthouard V."/>
            <person name="Porcel B.M."/>
            <person name="Kachouri-Lafond R."/>
            <person name="Nishino A."/>
            <person name="Ugolini M."/>
            <person name="Chourrout P."/>
            <person name="Nishida H."/>
            <person name="Aasland R."/>
            <person name="Huzurbazar S."/>
            <person name="Westhof E."/>
            <person name="Delsuc F."/>
            <person name="Lehrach H."/>
            <person name="Reinhardt R."/>
            <person name="Weissenbach J."/>
            <person name="Roy S.W."/>
            <person name="Artiguenave F."/>
            <person name="Postlethwait J.H."/>
            <person name="Manak J.R."/>
            <person name="Thompson E.M."/>
            <person name="Jaillon O."/>
            <person name="Du Pasquier L."/>
            <person name="Boudinot P."/>
            <person name="Liberles D.A."/>
            <person name="Volff J.N."/>
            <person name="Philippe H."/>
            <person name="Lenhard B."/>
            <person name="Roest Crollius H."/>
            <person name="Wincker P."/>
            <person name="Chourrout D."/>
        </authorList>
    </citation>
    <scope>NUCLEOTIDE SEQUENCE [LARGE SCALE GENOMIC DNA]</scope>
</reference>
<name>E4Y865_OIKDI</name>
<dbReference type="InterPro" id="IPR013098">
    <property type="entry name" value="Ig_I-set"/>
</dbReference>
<dbReference type="FunFam" id="2.60.40.10:FF:000557">
    <property type="entry name" value="Myosin binding protein Ha"/>
    <property type="match status" value="1"/>
</dbReference>
<dbReference type="Pfam" id="PF18362">
    <property type="entry name" value="THB"/>
    <property type="match status" value="1"/>
</dbReference>
<evidence type="ECO:0000256" key="1">
    <source>
        <dbReference type="ARBA" id="ARBA00022433"/>
    </source>
</evidence>
<accession>E4Y865</accession>
<dbReference type="SUPFAM" id="SSF49265">
    <property type="entry name" value="Fibronectin type III"/>
    <property type="match status" value="2"/>
</dbReference>
<dbReference type="Gene3D" id="2.60.40.10">
    <property type="entry name" value="Immunoglobulins"/>
    <property type="match status" value="8"/>
</dbReference>
<evidence type="ECO:0000259" key="11">
    <source>
        <dbReference type="PROSITE" id="PS50835"/>
    </source>
</evidence>
<keyword evidence="5" id="KW-0393">Immunoglobulin domain</keyword>
<dbReference type="GO" id="GO:0032982">
    <property type="term" value="C:myosin filament"/>
    <property type="evidence" value="ECO:0007669"/>
    <property type="project" value="UniProtKB-KW"/>
</dbReference>
<keyword evidence="4" id="KW-0514">Muscle protein</keyword>
<dbReference type="GO" id="GO:0007155">
    <property type="term" value="P:cell adhesion"/>
    <property type="evidence" value="ECO:0007669"/>
    <property type="project" value="UniProtKB-KW"/>
</dbReference>
<evidence type="ECO:0000256" key="4">
    <source>
        <dbReference type="ARBA" id="ARBA00023179"/>
    </source>
</evidence>
<dbReference type="InterPro" id="IPR007110">
    <property type="entry name" value="Ig-like_dom"/>
</dbReference>
<dbReference type="PANTHER" id="PTHR13817:SF168">
    <property type="match status" value="1"/>
</dbReference>
<feature type="compositionally biased region" description="Low complexity" evidence="10">
    <location>
        <begin position="1"/>
        <end position="10"/>
    </location>
</feature>
<evidence type="ECO:0000256" key="2">
    <source>
        <dbReference type="ARBA" id="ARBA00022737"/>
    </source>
</evidence>
<dbReference type="CDD" id="cd00063">
    <property type="entry name" value="FN3"/>
    <property type="match status" value="3"/>
</dbReference>
<feature type="domain" description="Ig-like" evidence="11">
    <location>
        <begin position="370"/>
        <end position="451"/>
    </location>
</feature>
<dbReference type="SMART" id="SM00408">
    <property type="entry name" value="IGc2"/>
    <property type="match status" value="2"/>
</dbReference>
<dbReference type="InterPro" id="IPR003598">
    <property type="entry name" value="Ig_sub2"/>
</dbReference>
<dbReference type="Pfam" id="PF07679">
    <property type="entry name" value="I-set"/>
    <property type="match status" value="3"/>
</dbReference>
<dbReference type="CDD" id="cd00096">
    <property type="entry name" value="Ig"/>
    <property type="match status" value="1"/>
</dbReference>